<reference evidence="2 3" key="1">
    <citation type="submission" date="2021-06" db="EMBL/GenBank/DDBJ databases">
        <authorList>
            <person name="Palmer J.M."/>
        </authorList>
    </citation>
    <scope>NUCLEOTIDE SEQUENCE [LARGE SCALE GENOMIC DNA]</scope>
    <source>
        <strain evidence="3">if_2019</strain>
        <tissue evidence="2">Muscle</tissue>
    </source>
</reference>
<keyword evidence="3" id="KW-1185">Reference proteome</keyword>
<accession>A0ABV0TEU4</accession>
<feature type="region of interest" description="Disordered" evidence="1">
    <location>
        <begin position="77"/>
        <end position="113"/>
    </location>
</feature>
<dbReference type="EMBL" id="JAHRIQ010027712">
    <property type="protein sequence ID" value="MEQ2230556.1"/>
    <property type="molecule type" value="Genomic_DNA"/>
</dbReference>
<proteinExistence type="predicted"/>
<name>A0ABV0TEU4_9TELE</name>
<evidence type="ECO:0000256" key="1">
    <source>
        <dbReference type="SAM" id="MobiDB-lite"/>
    </source>
</evidence>
<gene>
    <name evidence="2" type="ORF">ILYODFUR_030501</name>
</gene>
<dbReference type="Proteomes" id="UP001482620">
    <property type="component" value="Unassembled WGS sequence"/>
</dbReference>
<protein>
    <submittedName>
        <fullName evidence="2">Uncharacterized protein</fullName>
    </submittedName>
</protein>
<organism evidence="2 3">
    <name type="scientific">Ilyodon furcidens</name>
    <name type="common">goldbreast splitfin</name>
    <dbReference type="NCBI Taxonomy" id="33524"/>
    <lineage>
        <taxon>Eukaryota</taxon>
        <taxon>Metazoa</taxon>
        <taxon>Chordata</taxon>
        <taxon>Craniata</taxon>
        <taxon>Vertebrata</taxon>
        <taxon>Euteleostomi</taxon>
        <taxon>Actinopterygii</taxon>
        <taxon>Neopterygii</taxon>
        <taxon>Teleostei</taxon>
        <taxon>Neoteleostei</taxon>
        <taxon>Acanthomorphata</taxon>
        <taxon>Ovalentaria</taxon>
        <taxon>Atherinomorphae</taxon>
        <taxon>Cyprinodontiformes</taxon>
        <taxon>Goodeidae</taxon>
        <taxon>Ilyodon</taxon>
    </lineage>
</organism>
<evidence type="ECO:0000313" key="3">
    <source>
        <dbReference type="Proteomes" id="UP001482620"/>
    </source>
</evidence>
<comment type="caution">
    <text evidence="2">The sequence shown here is derived from an EMBL/GenBank/DDBJ whole genome shotgun (WGS) entry which is preliminary data.</text>
</comment>
<feature type="compositionally biased region" description="Low complexity" evidence="1">
    <location>
        <begin position="77"/>
        <end position="98"/>
    </location>
</feature>
<sequence length="124" mass="13346">MSETRVFDMRVFDPGYTSSFHPSKEPSRPFLTETHDHRHQELRGPPVLEMSPLEKDLRTAEKDEDIQSSGYGVLRSSVTAAQTSTPSAAPADRAVSAATDGTATPETGTGTDFGLLGSYTKGTI</sequence>
<evidence type="ECO:0000313" key="2">
    <source>
        <dbReference type="EMBL" id="MEQ2230556.1"/>
    </source>
</evidence>
<feature type="compositionally biased region" description="Polar residues" evidence="1">
    <location>
        <begin position="99"/>
        <end position="110"/>
    </location>
</feature>